<reference evidence="4" key="1">
    <citation type="submission" date="2015-07" db="EMBL/GenBank/DDBJ databases">
        <authorList>
            <person name="Kim K.M."/>
        </authorList>
    </citation>
    <scope>NUCLEOTIDE SEQUENCE [LARGE SCALE GENOMIC DNA]</scope>
    <source>
        <strain evidence="4">KCTC 42284</strain>
    </source>
</reference>
<dbReference type="Gene3D" id="2.20.130.30">
    <property type="entry name" value="Protein of unknown function DUF2782"/>
    <property type="match status" value="1"/>
</dbReference>
<dbReference type="Pfam" id="PF11191">
    <property type="entry name" value="DUF2782"/>
    <property type="match status" value="1"/>
</dbReference>
<protein>
    <submittedName>
        <fullName evidence="3">Uncharacterized protein</fullName>
    </submittedName>
</protein>
<feature type="compositionally biased region" description="Pro residues" evidence="1">
    <location>
        <begin position="24"/>
        <end position="40"/>
    </location>
</feature>
<dbReference type="RefSeq" id="WP_211260934.1">
    <property type="nucleotide sequence ID" value="NZ_CP012154.1"/>
</dbReference>
<name>A0A0K0XZ94_9GAMM</name>
<dbReference type="InterPro" id="IPR021357">
    <property type="entry name" value="DUF2782"/>
</dbReference>
<keyword evidence="2" id="KW-0732">Signal</keyword>
<feature type="chain" id="PRO_5043803080" evidence="2">
    <location>
        <begin position="20"/>
        <end position="116"/>
    </location>
</feature>
<proteinExistence type="predicted"/>
<evidence type="ECO:0000313" key="4">
    <source>
        <dbReference type="Proteomes" id="UP000066624"/>
    </source>
</evidence>
<accession>A0A0K0XZ94</accession>
<evidence type="ECO:0000256" key="1">
    <source>
        <dbReference type="SAM" id="MobiDB-lite"/>
    </source>
</evidence>
<dbReference type="AlphaFoldDB" id="A0A0K0XZ94"/>
<dbReference type="KEGG" id="wma:WM2015_2583"/>
<evidence type="ECO:0000313" key="3">
    <source>
        <dbReference type="EMBL" id="AKS42941.1"/>
    </source>
</evidence>
<organism evidence="3 4">
    <name type="scientific">Wenzhouxiangella marina</name>
    <dbReference type="NCBI Taxonomy" id="1579979"/>
    <lineage>
        <taxon>Bacteria</taxon>
        <taxon>Pseudomonadati</taxon>
        <taxon>Pseudomonadota</taxon>
        <taxon>Gammaproteobacteria</taxon>
        <taxon>Chromatiales</taxon>
        <taxon>Wenzhouxiangellaceae</taxon>
        <taxon>Wenzhouxiangella</taxon>
    </lineage>
</organism>
<feature type="signal peptide" evidence="2">
    <location>
        <begin position="1"/>
        <end position="19"/>
    </location>
</feature>
<sequence>MKMRAIPLLALLLAAPLYALQSEAPPPPPIPEPEPLPPKVQDPDEQVLPEVNIRREEDRDVEEYSINGVVYMIRIVPDVGPAYYLIDTTGDGNFDSQMQHDQLAPVRPAHWKIREW</sequence>
<dbReference type="STRING" id="1579979.WM2015_2583"/>
<dbReference type="EMBL" id="CP012154">
    <property type="protein sequence ID" value="AKS42941.1"/>
    <property type="molecule type" value="Genomic_DNA"/>
</dbReference>
<gene>
    <name evidence="3" type="ORF">WM2015_2583</name>
</gene>
<dbReference type="Proteomes" id="UP000066624">
    <property type="component" value="Chromosome"/>
</dbReference>
<feature type="region of interest" description="Disordered" evidence="1">
    <location>
        <begin position="22"/>
        <end position="44"/>
    </location>
</feature>
<keyword evidence="4" id="KW-1185">Reference proteome</keyword>
<evidence type="ECO:0000256" key="2">
    <source>
        <dbReference type="SAM" id="SignalP"/>
    </source>
</evidence>